<dbReference type="SMART" id="SM00091">
    <property type="entry name" value="PAS"/>
    <property type="match status" value="3"/>
</dbReference>
<dbReference type="Gene3D" id="3.30.450.20">
    <property type="entry name" value="PAS domain"/>
    <property type="match status" value="3"/>
</dbReference>
<dbReference type="InterPro" id="IPR050351">
    <property type="entry name" value="BphY/WalK/GraS-like"/>
</dbReference>
<dbReference type="Gene3D" id="1.10.287.130">
    <property type="match status" value="1"/>
</dbReference>
<evidence type="ECO:0000256" key="9">
    <source>
        <dbReference type="ARBA" id="ARBA00022840"/>
    </source>
</evidence>
<dbReference type="InterPro" id="IPR036097">
    <property type="entry name" value="HisK_dim/P_sf"/>
</dbReference>
<evidence type="ECO:0000256" key="7">
    <source>
        <dbReference type="ARBA" id="ARBA00022741"/>
    </source>
</evidence>
<dbReference type="EC" id="2.7.13.3" evidence="3"/>
<evidence type="ECO:0000259" key="14">
    <source>
        <dbReference type="PROSITE" id="PS50109"/>
    </source>
</evidence>
<sequence>MPSSTDSPSLPRPTGRDAPVEGGEGFFQSVVTSMAEGVVVADEQGRFVFINPTAEQLMGVDASGTALSEWSSHFGLFLPDQVTPYPPEDLPLARAIRGESMSQVEIFLRNPEKPSGVWLLVSCRPVRDASGAPRGGVAVFTDITEFKRAEQALLESEQKHRMLYNNTPVMMHSIDREGRLISVSDCWLSTLGYRREEVLGHDSVEFLSEESTRLAREKVLPAFFATGFCKDVPYRLRKKNGEYLDVLLSAIAERDSSGAWVRSLAVLLDVTERKRAEEALLQSEQQLRAILDNATSIFFLLDTQGRYVFVNRQWELMFRRTREDVIGKQVHDLFPPEVADGFQRMTGAVLQRRMPLAQEERIPQEDGLHTYITQKFPLMDALGVPYAVCGISTDITERKRLEEAQRFLAEASRELGTSLDYETTLQRVAELTVPRLADVCVVFIPGEGGRLRPVAVSAREPGQAEDVRALLSAHPLLPDVHRGPVAVMATGRSECSRLPGGILDKDGLDARQWRRVRALGGRPSLSVPLQARGRSLGVLTLLSTSRSARSFGADQVALAEELGRRAAFAIDNAQLYRKSQEAIRVRDEFLSIASHELKTPLTSMKLRMQQMAALLSRPRPDSTLATRLSSMLFVCESQLSRLSRLVEHLLDVSRIHESRLALRPEEMDLSMVARDVAAHLREQLEKAGCELMLEAPPSLPGRWDRLRLEQVMMNLLTNAVKYGAGQPIWMRLASHDERVWLSVEDRGMGIPREAQARIFERFERAASPNYGGLGLGLFITRQIVEAHGGRVWVESEPGRGARFVVELPQWTHVSGPSTSRSTSANTPDAVTAAPAP</sequence>
<dbReference type="SMART" id="SM00388">
    <property type="entry name" value="HisKA"/>
    <property type="match status" value="1"/>
</dbReference>
<reference evidence="17 18" key="1">
    <citation type="submission" date="2019-06" db="EMBL/GenBank/DDBJ databases">
        <authorList>
            <person name="Livingstone P."/>
            <person name="Whitworth D."/>
        </authorList>
    </citation>
    <scope>NUCLEOTIDE SEQUENCE [LARGE SCALE GENOMIC DNA]</scope>
    <source>
        <strain evidence="17 18">AM401</strain>
    </source>
</reference>
<name>A0A540WZT6_9BACT</name>
<dbReference type="InterPro" id="IPR036890">
    <property type="entry name" value="HATPase_C_sf"/>
</dbReference>
<dbReference type="InterPro" id="IPR013656">
    <property type="entry name" value="PAS_4"/>
</dbReference>
<dbReference type="GO" id="GO:0005524">
    <property type="term" value="F:ATP binding"/>
    <property type="evidence" value="ECO:0007669"/>
    <property type="project" value="UniProtKB-KW"/>
</dbReference>
<evidence type="ECO:0000313" key="17">
    <source>
        <dbReference type="EMBL" id="TQF14505.1"/>
    </source>
</evidence>
<dbReference type="InterPro" id="IPR005467">
    <property type="entry name" value="His_kinase_dom"/>
</dbReference>
<keyword evidence="6" id="KW-0812">Transmembrane</keyword>
<dbReference type="InterPro" id="IPR000014">
    <property type="entry name" value="PAS"/>
</dbReference>
<evidence type="ECO:0000256" key="2">
    <source>
        <dbReference type="ARBA" id="ARBA00004141"/>
    </source>
</evidence>
<evidence type="ECO:0000256" key="13">
    <source>
        <dbReference type="SAM" id="MobiDB-lite"/>
    </source>
</evidence>
<keyword evidence="5" id="KW-0808">Transferase</keyword>
<dbReference type="InterPro" id="IPR003661">
    <property type="entry name" value="HisK_dim/P_dom"/>
</dbReference>
<dbReference type="GO" id="GO:0016020">
    <property type="term" value="C:membrane"/>
    <property type="evidence" value="ECO:0007669"/>
    <property type="project" value="UniProtKB-SubCell"/>
</dbReference>
<keyword evidence="8" id="KW-0418">Kinase</keyword>
<keyword evidence="9" id="KW-0067">ATP-binding</keyword>
<comment type="catalytic activity">
    <reaction evidence="1">
        <text>ATP + protein L-histidine = ADP + protein N-phospho-L-histidine.</text>
        <dbReference type="EC" id="2.7.13.3"/>
    </reaction>
</comment>
<evidence type="ECO:0000256" key="8">
    <source>
        <dbReference type="ARBA" id="ARBA00022777"/>
    </source>
</evidence>
<dbReference type="AlphaFoldDB" id="A0A540WZT6"/>
<accession>A0A540WZT6</accession>
<dbReference type="NCBIfam" id="TIGR00229">
    <property type="entry name" value="sensory_box"/>
    <property type="match status" value="3"/>
</dbReference>
<dbReference type="InterPro" id="IPR004358">
    <property type="entry name" value="Sig_transdc_His_kin-like_C"/>
</dbReference>
<dbReference type="GO" id="GO:0000156">
    <property type="term" value="F:phosphorelay response regulator activity"/>
    <property type="evidence" value="ECO:0007669"/>
    <property type="project" value="TreeGrafter"/>
</dbReference>
<dbReference type="InterPro" id="IPR003594">
    <property type="entry name" value="HATPase_dom"/>
</dbReference>
<evidence type="ECO:0000259" key="15">
    <source>
        <dbReference type="PROSITE" id="PS50112"/>
    </source>
</evidence>
<dbReference type="FunFam" id="3.30.565.10:FF:000006">
    <property type="entry name" value="Sensor histidine kinase WalK"/>
    <property type="match status" value="1"/>
</dbReference>
<feature type="compositionally biased region" description="Polar residues" evidence="13">
    <location>
        <begin position="813"/>
        <end position="828"/>
    </location>
</feature>
<dbReference type="Pfam" id="PF13426">
    <property type="entry name" value="PAS_9"/>
    <property type="match status" value="1"/>
</dbReference>
<evidence type="ECO:0000256" key="12">
    <source>
        <dbReference type="ARBA" id="ARBA00023136"/>
    </source>
</evidence>
<dbReference type="PROSITE" id="PS50113">
    <property type="entry name" value="PAC"/>
    <property type="match status" value="3"/>
</dbReference>
<dbReference type="InterPro" id="IPR029016">
    <property type="entry name" value="GAF-like_dom_sf"/>
</dbReference>
<keyword evidence="12" id="KW-0472">Membrane</keyword>
<dbReference type="PROSITE" id="PS50112">
    <property type="entry name" value="PAS"/>
    <property type="match status" value="3"/>
</dbReference>
<feature type="domain" description="PAS" evidence="15">
    <location>
        <begin position="156"/>
        <end position="227"/>
    </location>
</feature>
<evidence type="ECO:0000256" key="4">
    <source>
        <dbReference type="ARBA" id="ARBA00022553"/>
    </source>
</evidence>
<dbReference type="InterPro" id="IPR035965">
    <property type="entry name" value="PAS-like_dom_sf"/>
</dbReference>
<organism evidence="17 18">
    <name type="scientific">Myxococcus llanfairpwllgwyngyllgogerychwyrndrobwllllantysiliogogogochensis</name>
    <dbReference type="NCBI Taxonomy" id="2590453"/>
    <lineage>
        <taxon>Bacteria</taxon>
        <taxon>Pseudomonadati</taxon>
        <taxon>Myxococcota</taxon>
        <taxon>Myxococcia</taxon>
        <taxon>Myxococcales</taxon>
        <taxon>Cystobacterineae</taxon>
        <taxon>Myxococcaceae</taxon>
        <taxon>Myxococcus</taxon>
    </lineage>
</organism>
<dbReference type="CDD" id="cd00130">
    <property type="entry name" value="PAS"/>
    <property type="match status" value="3"/>
</dbReference>
<dbReference type="InterPro" id="IPR003018">
    <property type="entry name" value="GAF"/>
</dbReference>
<dbReference type="OrthoDB" id="5440058at2"/>
<keyword evidence="4" id="KW-0597">Phosphoprotein</keyword>
<proteinExistence type="predicted"/>
<evidence type="ECO:0000256" key="11">
    <source>
        <dbReference type="ARBA" id="ARBA00023012"/>
    </source>
</evidence>
<feature type="domain" description="PAC" evidence="16">
    <location>
        <begin position="102"/>
        <end position="155"/>
    </location>
</feature>
<dbReference type="PRINTS" id="PR00344">
    <property type="entry name" value="BCTRLSENSOR"/>
</dbReference>
<protein>
    <recommendedName>
        <fullName evidence="3">histidine kinase</fullName>
        <ecNumber evidence="3">2.7.13.3</ecNumber>
    </recommendedName>
</protein>
<dbReference type="InterPro" id="IPR001610">
    <property type="entry name" value="PAC"/>
</dbReference>
<keyword evidence="11" id="KW-0902">Two-component regulatory system</keyword>
<dbReference type="SUPFAM" id="SSF47384">
    <property type="entry name" value="Homodimeric domain of signal transducing histidine kinase"/>
    <property type="match status" value="1"/>
</dbReference>
<dbReference type="RefSeq" id="WP_141643831.1">
    <property type="nucleotide sequence ID" value="NZ_VIFM01000067.1"/>
</dbReference>
<feature type="domain" description="PAC" evidence="16">
    <location>
        <begin position="230"/>
        <end position="282"/>
    </location>
</feature>
<keyword evidence="7" id="KW-0547">Nucleotide-binding</keyword>
<evidence type="ECO:0000256" key="1">
    <source>
        <dbReference type="ARBA" id="ARBA00000085"/>
    </source>
</evidence>
<dbReference type="SMART" id="SM00387">
    <property type="entry name" value="HATPase_c"/>
    <property type="match status" value="1"/>
</dbReference>
<feature type="region of interest" description="Disordered" evidence="13">
    <location>
        <begin position="813"/>
        <end position="836"/>
    </location>
</feature>
<dbReference type="Pfam" id="PF08448">
    <property type="entry name" value="PAS_4"/>
    <property type="match status" value="2"/>
</dbReference>
<keyword evidence="10" id="KW-1133">Transmembrane helix</keyword>
<dbReference type="Pfam" id="PF13492">
    <property type="entry name" value="GAF_3"/>
    <property type="match status" value="1"/>
</dbReference>
<dbReference type="PANTHER" id="PTHR42878:SF7">
    <property type="entry name" value="SENSOR HISTIDINE KINASE GLRK"/>
    <property type="match status" value="1"/>
</dbReference>
<evidence type="ECO:0000256" key="6">
    <source>
        <dbReference type="ARBA" id="ARBA00022692"/>
    </source>
</evidence>
<dbReference type="Gene3D" id="3.30.450.40">
    <property type="match status" value="1"/>
</dbReference>
<dbReference type="PROSITE" id="PS50109">
    <property type="entry name" value="HIS_KIN"/>
    <property type="match status" value="1"/>
</dbReference>
<dbReference type="Pfam" id="PF00512">
    <property type="entry name" value="HisKA"/>
    <property type="match status" value="1"/>
</dbReference>
<dbReference type="PANTHER" id="PTHR42878">
    <property type="entry name" value="TWO-COMPONENT HISTIDINE KINASE"/>
    <property type="match status" value="1"/>
</dbReference>
<dbReference type="SUPFAM" id="SSF55781">
    <property type="entry name" value="GAF domain-like"/>
    <property type="match status" value="1"/>
</dbReference>
<feature type="domain" description="Histidine kinase" evidence="14">
    <location>
        <begin position="592"/>
        <end position="811"/>
    </location>
</feature>
<dbReference type="CDD" id="cd00082">
    <property type="entry name" value="HisKA"/>
    <property type="match status" value="1"/>
</dbReference>
<keyword evidence="18" id="KW-1185">Reference proteome</keyword>
<feature type="domain" description="PAS" evidence="15">
    <location>
        <begin position="23"/>
        <end position="59"/>
    </location>
</feature>
<feature type="domain" description="PAC" evidence="16">
    <location>
        <begin position="356"/>
        <end position="407"/>
    </location>
</feature>
<comment type="subcellular location">
    <subcellularLocation>
        <location evidence="2">Membrane</location>
        <topology evidence="2">Multi-pass membrane protein</topology>
    </subcellularLocation>
</comment>
<dbReference type="CDD" id="cd00075">
    <property type="entry name" value="HATPase"/>
    <property type="match status" value="1"/>
</dbReference>
<comment type="caution">
    <text evidence="17">The sequence shown here is derived from an EMBL/GenBank/DDBJ whole genome shotgun (WGS) entry which is preliminary data.</text>
</comment>
<evidence type="ECO:0000256" key="5">
    <source>
        <dbReference type="ARBA" id="ARBA00022679"/>
    </source>
</evidence>
<dbReference type="GO" id="GO:0007234">
    <property type="term" value="P:osmosensory signaling via phosphorelay pathway"/>
    <property type="evidence" value="ECO:0007669"/>
    <property type="project" value="TreeGrafter"/>
</dbReference>
<evidence type="ECO:0000256" key="3">
    <source>
        <dbReference type="ARBA" id="ARBA00012438"/>
    </source>
</evidence>
<dbReference type="InterPro" id="IPR000700">
    <property type="entry name" value="PAS-assoc_C"/>
</dbReference>
<evidence type="ECO:0000259" key="16">
    <source>
        <dbReference type="PROSITE" id="PS50113"/>
    </source>
</evidence>
<dbReference type="SMART" id="SM00086">
    <property type="entry name" value="PAC"/>
    <property type="match status" value="2"/>
</dbReference>
<evidence type="ECO:0000313" key="18">
    <source>
        <dbReference type="Proteomes" id="UP000315369"/>
    </source>
</evidence>
<dbReference type="GO" id="GO:0000155">
    <property type="term" value="F:phosphorelay sensor kinase activity"/>
    <property type="evidence" value="ECO:0007669"/>
    <property type="project" value="InterPro"/>
</dbReference>
<dbReference type="Proteomes" id="UP000315369">
    <property type="component" value="Unassembled WGS sequence"/>
</dbReference>
<evidence type="ECO:0000256" key="10">
    <source>
        <dbReference type="ARBA" id="ARBA00022989"/>
    </source>
</evidence>
<feature type="domain" description="PAS" evidence="15">
    <location>
        <begin position="283"/>
        <end position="353"/>
    </location>
</feature>
<gene>
    <name evidence="17" type="ORF">FJV41_18490</name>
</gene>
<dbReference type="GO" id="GO:0030295">
    <property type="term" value="F:protein kinase activator activity"/>
    <property type="evidence" value="ECO:0007669"/>
    <property type="project" value="TreeGrafter"/>
</dbReference>
<dbReference type="SUPFAM" id="SSF55874">
    <property type="entry name" value="ATPase domain of HSP90 chaperone/DNA topoisomerase II/histidine kinase"/>
    <property type="match status" value="1"/>
</dbReference>
<dbReference type="Gene3D" id="3.30.565.10">
    <property type="entry name" value="Histidine kinase-like ATPase, C-terminal domain"/>
    <property type="match status" value="1"/>
</dbReference>
<dbReference type="SMART" id="SM00065">
    <property type="entry name" value="GAF"/>
    <property type="match status" value="1"/>
</dbReference>
<dbReference type="EMBL" id="VIFM01000067">
    <property type="protein sequence ID" value="TQF14505.1"/>
    <property type="molecule type" value="Genomic_DNA"/>
</dbReference>
<feature type="region of interest" description="Disordered" evidence="13">
    <location>
        <begin position="1"/>
        <end position="23"/>
    </location>
</feature>
<dbReference type="SUPFAM" id="SSF55785">
    <property type="entry name" value="PYP-like sensor domain (PAS domain)"/>
    <property type="match status" value="3"/>
</dbReference>
<dbReference type="Pfam" id="PF02518">
    <property type="entry name" value="HATPase_c"/>
    <property type="match status" value="1"/>
</dbReference>